<dbReference type="InterPro" id="IPR022346">
    <property type="entry name" value="T2SS_GspH"/>
</dbReference>
<dbReference type="EMBL" id="JACAQA010000007">
    <property type="protein sequence ID" value="NWB85736.1"/>
    <property type="molecule type" value="Genomic_DNA"/>
</dbReference>
<gene>
    <name evidence="13" type="ORF">HX830_12650</name>
</gene>
<dbReference type="InterPro" id="IPR045584">
    <property type="entry name" value="Pilin-like"/>
</dbReference>
<evidence type="ECO:0000256" key="8">
    <source>
        <dbReference type="ARBA" id="ARBA00023136"/>
    </source>
</evidence>
<proteinExistence type="inferred from homology"/>
<evidence type="ECO:0000256" key="6">
    <source>
        <dbReference type="ARBA" id="ARBA00022692"/>
    </source>
</evidence>
<dbReference type="Proteomes" id="UP000522864">
    <property type="component" value="Unassembled WGS sequence"/>
</dbReference>
<comment type="caution">
    <text evidence="13">The sequence shown here is derived from an EMBL/GenBank/DDBJ whole genome shotgun (WGS) entry which is preliminary data.</text>
</comment>
<name>A0A7Y7WQE7_9PSED</name>
<sequence>MHRQAGVTLLETMVAIAIMGIVMAWGLPSLSDVISNNTIKSTADVIFSALQEARSEALKRNTSVSATLTATAVTLAGSNYAKTISLAGAGTGTTISQNPAGAITFTSTGQIAASASYVISITNASCPASNACLKVEAYGGGFIKVCNPSQGDRNASNFCS</sequence>
<feature type="transmembrane region" description="Helical" evidence="11">
    <location>
        <begin position="7"/>
        <end position="27"/>
    </location>
</feature>
<comment type="similarity">
    <text evidence="9">Belongs to the GSP H family.</text>
</comment>
<dbReference type="AlphaFoldDB" id="A0A7Y7WQE7"/>
<keyword evidence="5" id="KW-0997">Cell inner membrane</keyword>
<comment type="subcellular location">
    <subcellularLocation>
        <location evidence="1">Cell inner membrane</location>
        <topology evidence="1">Single-pass membrane protein</topology>
    </subcellularLocation>
</comment>
<organism evidence="13 14">
    <name type="scientific">Pseudomonas gingeri</name>
    <dbReference type="NCBI Taxonomy" id="117681"/>
    <lineage>
        <taxon>Bacteria</taxon>
        <taxon>Pseudomonadati</taxon>
        <taxon>Pseudomonadota</taxon>
        <taxon>Gammaproteobacteria</taxon>
        <taxon>Pseudomonadales</taxon>
        <taxon>Pseudomonadaceae</taxon>
        <taxon>Pseudomonas</taxon>
    </lineage>
</organism>
<dbReference type="GO" id="GO:0015627">
    <property type="term" value="C:type II protein secretion system complex"/>
    <property type="evidence" value="ECO:0007669"/>
    <property type="project" value="InterPro"/>
</dbReference>
<dbReference type="GO" id="GO:0005886">
    <property type="term" value="C:plasma membrane"/>
    <property type="evidence" value="ECO:0007669"/>
    <property type="project" value="UniProtKB-SubCell"/>
</dbReference>
<evidence type="ECO:0000313" key="13">
    <source>
        <dbReference type="EMBL" id="NWB85736.1"/>
    </source>
</evidence>
<accession>A0A7Y7WQE7</accession>
<evidence type="ECO:0000256" key="9">
    <source>
        <dbReference type="ARBA" id="ARBA00025772"/>
    </source>
</evidence>
<protein>
    <recommendedName>
        <fullName evidence="2">Type II secretion system protein H</fullName>
    </recommendedName>
    <alternativeName>
        <fullName evidence="10">General secretion pathway protein H</fullName>
    </alternativeName>
</protein>
<keyword evidence="4" id="KW-0488">Methylation</keyword>
<keyword evidence="3" id="KW-1003">Cell membrane</keyword>
<dbReference type="NCBIfam" id="TIGR02532">
    <property type="entry name" value="IV_pilin_GFxxxE"/>
    <property type="match status" value="1"/>
</dbReference>
<evidence type="ECO:0000256" key="10">
    <source>
        <dbReference type="ARBA" id="ARBA00030775"/>
    </source>
</evidence>
<evidence type="ECO:0000256" key="5">
    <source>
        <dbReference type="ARBA" id="ARBA00022519"/>
    </source>
</evidence>
<keyword evidence="7 11" id="KW-1133">Transmembrane helix</keyword>
<dbReference type="PROSITE" id="PS00409">
    <property type="entry name" value="PROKAR_NTER_METHYL"/>
    <property type="match status" value="1"/>
</dbReference>
<dbReference type="SUPFAM" id="SSF54523">
    <property type="entry name" value="Pili subunits"/>
    <property type="match status" value="1"/>
</dbReference>
<evidence type="ECO:0000256" key="3">
    <source>
        <dbReference type="ARBA" id="ARBA00022475"/>
    </source>
</evidence>
<feature type="domain" description="General secretion pathway GspH" evidence="12">
    <location>
        <begin position="43"/>
        <end position="124"/>
    </location>
</feature>
<dbReference type="Pfam" id="PF12019">
    <property type="entry name" value="GspH"/>
    <property type="match status" value="1"/>
</dbReference>
<dbReference type="RefSeq" id="WP_177100478.1">
    <property type="nucleotide sequence ID" value="NZ_JACAQA010000007.1"/>
</dbReference>
<evidence type="ECO:0000256" key="2">
    <source>
        <dbReference type="ARBA" id="ARBA00021549"/>
    </source>
</evidence>
<evidence type="ECO:0000256" key="11">
    <source>
        <dbReference type="SAM" id="Phobius"/>
    </source>
</evidence>
<dbReference type="GO" id="GO:0015628">
    <property type="term" value="P:protein secretion by the type II secretion system"/>
    <property type="evidence" value="ECO:0007669"/>
    <property type="project" value="InterPro"/>
</dbReference>
<evidence type="ECO:0000313" key="14">
    <source>
        <dbReference type="Proteomes" id="UP000522864"/>
    </source>
</evidence>
<dbReference type="InterPro" id="IPR012902">
    <property type="entry name" value="N_methyl_site"/>
</dbReference>
<evidence type="ECO:0000256" key="4">
    <source>
        <dbReference type="ARBA" id="ARBA00022481"/>
    </source>
</evidence>
<evidence type="ECO:0000256" key="1">
    <source>
        <dbReference type="ARBA" id="ARBA00004377"/>
    </source>
</evidence>
<keyword evidence="6 11" id="KW-0812">Transmembrane</keyword>
<keyword evidence="8 11" id="KW-0472">Membrane</keyword>
<evidence type="ECO:0000259" key="12">
    <source>
        <dbReference type="Pfam" id="PF12019"/>
    </source>
</evidence>
<evidence type="ECO:0000256" key="7">
    <source>
        <dbReference type="ARBA" id="ARBA00022989"/>
    </source>
</evidence>
<dbReference type="Pfam" id="PF07963">
    <property type="entry name" value="N_methyl"/>
    <property type="match status" value="1"/>
</dbReference>
<reference evidence="13 14" key="1">
    <citation type="submission" date="2020-04" db="EMBL/GenBank/DDBJ databases">
        <title>Molecular characterization of pseudomonads from Agaricus bisporus reveal novel blotch 2 pathogens in Western Europe.</title>
        <authorList>
            <person name="Taparia T."/>
            <person name="Krijger M."/>
            <person name="Haynes E."/>
            <person name="Elpinstone J.G."/>
            <person name="Noble R."/>
            <person name="Van Der Wolf J."/>
        </authorList>
    </citation>
    <scope>NUCLEOTIDE SEQUENCE [LARGE SCALE GENOMIC DNA]</scope>
    <source>
        <strain evidence="13 14">G9001</strain>
    </source>
</reference>
<dbReference type="Gene3D" id="3.30.700.10">
    <property type="entry name" value="Glycoprotein, Type 4 Pilin"/>
    <property type="match status" value="1"/>
</dbReference>